<keyword evidence="4" id="KW-1185">Reference proteome</keyword>
<proteinExistence type="predicted"/>
<dbReference type="EMBL" id="CP038449">
    <property type="protein sequence ID" value="QJT41329.1"/>
    <property type="molecule type" value="Genomic_DNA"/>
</dbReference>
<evidence type="ECO:0000313" key="3">
    <source>
        <dbReference type="EMBL" id="QJT41329.1"/>
    </source>
</evidence>
<dbReference type="InterPro" id="IPR007973">
    <property type="entry name" value="Pilus_assembly_TraE"/>
</dbReference>
<protein>
    <recommendedName>
        <fullName evidence="5">Pilus assembly protein</fullName>
    </recommendedName>
</protein>
<name>A0ABX6NY57_AERME</name>
<feature type="transmembrane region" description="Helical" evidence="2">
    <location>
        <begin position="71"/>
        <end position="90"/>
    </location>
</feature>
<dbReference type="RefSeq" id="WP_171270115.1">
    <property type="nucleotide sequence ID" value="NZ_CP038446.1"/>
</dbReference>
<feature type="region of interest" description="Disordered" evidence="1">
    <location>
        <begin position="18"/>
        <end position="54"/>
    </location>
</feature>
<geneLocation type="plasmid" evidence="4">
    <name>paeme5</name>
</geneLocation>
<evidence type="ECO:0008006" key="5">
    <source>
        <dbReference type="Google" id="ProtNLM"/>
    </source>
</evidence>
<keyword evidence="2" id="KW-0812">Transmembrane</keyword>
<sequence length="280" mass="31427">MADPIGNFFKALFSKDVPTRSRDRTDDVPLSGVPAADSESESKWAPLKPTLDGDDRQHSALSSWSAAMVKSNFMVISNVGLVAVVLLLVFNQMDKKPTIIVKPPVMTGEFRIEDGLPNKEWQQSWALFIAHMLGNVNPRNVEFVARQVTSLLSPNLQTAVDIDLRKVVEMMRMSGLSQTFEVQDLRYDANTGMVWCWGNKTTQLIGAKSSNNAGNETSDRRRWTYEFIIRLNEMGMPVVTHIDQYEGTPRYDRASEVTEEGQVLNPPKKNKGQHASKEPN</sequence>
<gene>
    <name evidence="3" type="ORF">E4188_22800</name>
</gene>
<reference evidence="3 4" key="1">
    <citation type="submission" date="2019-03" db="EMBL/GenBank/DDBJ databases">
        <title>Novel transposon Tn6433 accelerates the dissemination of tet(E) in Aeromonas from aerobic biofilm under oxytetracycline stress.</title>
        <authorList>
            <person name="Shi Y."/>
            <person name="Tian Z."/>
            <person name="Zhang Y."/>
            <person name="Zhang H."/>
            <person name="Yang M."/>
        </authorList>
    </citation>
    <scope>NUCLEOTIDE SEQUENCE [LARGE SCALE GENOMIC DNA]</scope>
    <source>
        <strain evidence="3 4">R50-22</strain>
        <plasmid evidence="4">paeme5</plasmid>
    </source>
</reference>
<feature type="compositionally biased region" description="Basic and acidic residues" evidence="1">
    <location>
        <begin position="18"/>
        <end position="27"/>
    </location>
</feature>
<keyword evidence="3" id="KW-0614">Plasmid</keyword>
<dbReference type="Pfam" id="PF05309">
    <property type="entry name" value="TraE"/>
    <property type="match status" value="1"/>
</dbReference>
<accession>A0ABX6NY57</accession>
<evidence type="ECO:0000256" key="1">
    <source>
        <dbReference type="SAM" id="MobiDB-lite"/>
    </source>
</evidence>
<evidence type="ECO:0000313" key="4">
    <source>
        <dbReference type="Proteomes" id="UP000502657"/>
    </source>
</evidence>
<organism evidence="3 4">
    <name type="scientific">Aeromonas media</name>
    <dbReference type="NCBI Taxonomy" id="651"/>
    <lineage>
        <taxon>Bacteria</taxon>
        <taxon>Pseudomonadati</taxon>
        <taxon>Pseudomonadota</taxon>
        <taxon>Gammaproteobacteria</taxon>
        <taxon>Aeromonadales</taxon>
        <taxon>Aeromonadaceae</taxon>
        <taxon>Aeromonas</taxon>
    </lineage>
</organism>
<evidence type="ECO:0000256" key="2">
    <source>
        <dbReference type="SAM" id="Phobius"/>
    </source>
</evidence>
<keyword evidence="2" id="KW-0472">Membrane</keyword>
<feature type="region of interest" description="Disordered" evidence="1">
    <location>
        <begin position="251"/>
        <end position="280"/>
    </location>
</feature>
<dbReference type="Proteomes" id="UP000502657">
    <property type="component" value="Plasmid pAeme5"/>
</dbReference>
<keyword evidence="2" id="KW-1133">Transmembrane helix</keyword>